<dbReference type="Pfam" id="PF03235">
    <property type="entry name" value="GmrSD_N"/>
    <property type="match status" value="1"/>
</dbReference>
<organism evidence="2 3">
    <name type="scientific">Candidatus Thiomargarita nelsonii</name>
    <dbReference type="NCBI Taxonomy" id="1003181"/>
    <lineage>
        <taxon>Bacteria</taxon>
        <taxon>Pseudomonadati</taxon>
        <taxon>Pseudomonadota</taxon>
        <taxon>Gammaproteobacteria</taxon>
        <taxon>Thiotrichales</taxon>
        <taxon>Thiotrichaceae</taxon>
        <taxon>Thiomargarita</taxon>
    </lineage>
</organism>
<protein>
    <recommendedName>
        <fullName evidence="1">GmrSD restriction endonucleases N-terminal domain-containing protein</fullName>
    </recommendedName>
</protein>
<accession>A0A4E0QSM5</accession>
<reference evidence="2 3" key="1">
    <citation type="journal article" date="2016" name="Front. Microbiol.">
        <title>Single-Cell (Meta-)Genomics of a Dimorphic Candidatus Thiomargarita nelsonii Reveals Genomic Plasticity.</title>
        <authorList>
            <person name="Flood B.E."/>
            <person name="Fliss P."/>
            <person name="Jones D.S."/>
            <person name="Dick G.J."/>
            <person name="Jain S."/>
            <person name="Kaster A.K."/>
            <person name="Winkel M."/>
            <person name="Mussmann M."/>
            <person name="Bailey J."/>
        </authorList>
    </citation>
    <scope>NUCLEOTIDE SEQUENCE [LARGE SCALE GENOMIC DNA]</scope>
    <source>
        <strain evidence="2">Hydrate Ridge</strain>
    </source>
</reference>
<dbReference type="Proteomes" id="UP000030428">
    <property type="component" value="Unassembled WGS sequence"/>
</dbReference>
<sequence>MSIVADTLEYLKWLRSLMNENNELIENADNVAKAIRDYKIPVYRVESDETEVREIFERLNYMGKPLQPSDIFNAFQKRMS</sequence>
<comment type="caution">
    <text evidence="2">The sequence shown here is derived from an EMBL/GenBank/DDBJ whole genome shotgun (WGS) entry which is preliminary data.</text>
</comment>
<evidence type="ECO:0000313" key="2">
    <source>
        <dbReference type="EMBL" id="TGO03663.1"/>
    </source>
</evidence>
<gene>
    <name evidence="2" type="ORF">PN36_01935</name>
</gene>
<dbReference type="InterPro" id="IPR004919">
    <property type="entry name" value="GmrSD_N"/>
</dbReference>
<dbReference type="EMBL" id="JSZA02000005">
    <property type="protein sequence ID" value="TGO03663.1"/>
    <property type="molecule type" value="Genomic_DNA"/>
</dbReference>
<proteinExistence type="predicted"/>
<name>A0A4E0QSM5_9GAMM</name>
<dbReference type="AlphaFoldDB" id="A0A4E0QSM5"/>
<evidence type="ECO:0000259" key="1">
    <source>
        <dbReference type="Pfam" id="PF03235"/>
    </source>
</evidence>
<evidence type="ECO:0000313" key="3">
    <source>
        <dbReference type="Proteomes" id="UP000030428"/>
    </source>
</evidence>
<keyword evidence="3" id="KW-1185">Reference proteome</keyword>
<feature type="domain" description="GmrSD restriction endonucleases N-terminal" evidence="1">
    <location>
        <begin position="20"/>
        <end position="75"/>
    </location>
</feature>